<protein>
    <submittedName>
        <fullName evidence="1">Tail protein</fullName>
    </submittedName>
</protein>
<dbReference type="InterPro" id="IPR008861">
    <property type="entry name" value="GpX-like"/>
</dbReference>
<accession>A0AAN0SH84</accession>
<evidence type="ECO:0000313" key="2">
    <source>
        <dbReference type="Proteomes" id="UP000030081"/>
    </source>
</evidence>
<proteinExistence type="predicted"/>
<dbReference type="Pfam" id="PF05489">
    <property type="entry name" value="Phage_tail_X"/>
    <property type="match status" value="1"/>
</dbReference>
<reference evidence="1 2" key="1">
    <citation type="submission" date="2014-10" db="EMBL/GenBank/DDBJ databases">
        <title>The Complete Genome Sequence for the Shellfish Pathogen Vibrio coralliilyticus RE98 Isolated from a Shellfish Hatchery.</title>
        <authorList>
            <person name="Richards G.P."/>
            <person name="Bono J.L."/>
            <person name="Watson M.A."/>
            <person name="Needleman D.S."/>
        </authorList>
    </citation>
    <scope>NUCLEOTIDE SEQUENCE [LARGE SCALE GENOMIC DNA]</scope>
    <source>
        <strain evidence="1 2">RE98</strain>
    </source>
</reference>
<dbReference type="Proteomes" id="UP000030081">
    <property type="component" value="Chromosome 2"/>
</dbReference>
<dbReference type="EMBL" id="CP009618">
    <property type="protein sequence ID" value="AIW21362.1"/>
    <property type="molecule type" value="Genomic_DNA"/>
</dbReference>
<gene>
    <name evidence="1" type="ORF">IX92_20345</name>
</gene>
<evidence type="ECO:0000313" key="1">
    <source>
        <dbReference type="EMBL" id="AIW21362.1"/>
    </source>
</evidence>
<keyword evidence="2" id="KW-1185">Reference proteome</keyword>
<dbReference type="RefSeq" id="WP_043010323.1">
    <property type="nucleotide sequence ID" value="NZ_CP009618.1"/>
</dbReference>
<dbReference type="KEGG" id="vcy:IX92_20345"/>
<name>A0AAN0SH84_9VIBR</name>
<dbReference type="AlphaFoldDB" id="A0AAN0SH84"/>
<organism evidence="1 2">
    <name type="scientific">Vibrio coralliilyticus</name>
    <dbReference type="NCBI Taxonomy" id="190893"/>
    <lineage>
        <taxon>Bacteria</taxon>
        <taxon>Pseudomonadati</taxon>
        <taxon>Pseudomonadota</taxon>
        <taxon>Gammaproteobacteria</taxon>
        <taxon>Vibrionales</taxon>
        <taxon>Vibrionaceae</taxon>
        <taxon>Vibrio</taxon>
    </lineage>
</organism>
<sequence>MGKPYLTKDGDVLDLLCFEEFGTEKAVPTVLDANHHLGEYGAVLPGGLTIVFPDYEPPVEDDSDTLWGE</sequence>